<evidence type="ECO:0000313" key="2">
    <source>
        <dbReference type="EMBL" id="SDD90062.1"/>
    </source>
</evidence>
<gene>
    <name evidence="2" type="ORF">SAMN05421636_102268</name>
</gene>
<dbReference type="OrthoDB" id="5513217at2"/>
<organism evidence="2 3">
    <name type="scientific">Pricia antarctica</name>
    <dbReference type="NCBI Taxonomy" id="641691"/>
    <lineage>
        <taxon>Bacteria</taxon>
        <taxon>Pseudomonadati</taxon>
        <taxon>Bacteroidota</taxon>
        <taxon>Flavobacteriia</taxon>
        <taxon>Flavobacteriales</taxon>
        <taxon>Flavobacteriaceae</taxon>
        <taxon>Pricia</taxon>
    </lineage>
</organism>
<dbReference type="Pfam" id="PF11827">
    <property type="entry name" value="DUF3347"/>
    <property type="match status" value="1"/>
</dbReference>
<feature type="domain" description="DUF3347" evidence="1">
    <location>
        <begin position="35"/>
        <end position="107"/>
    </location>
</feature>
<dbReference type="AlphaFoldDB" id="A0A1G6YID0"/>
<sequence length="155" mass="17106">MSYAQHKIELNHDHSKMEMKQIALEFSDENVASAYEHYEHIKNDLVGSNPGDAKKGAGMLNEALEKIEGSNTALSASQKIADSDNLKVQRKAFSDLSNETETLLKGTITSGKIYKDFCPMALNGGAYWLSAIKDIRNPYYGAQMLSCGKVTEVIQ</sequence>
<evidence type="ECO:0000313" key="3">
    <source>
        <dbReference type="Proteomes" id="UP000199109"/>
    </source>
</evidence>
<dbReference type="Proteomes" id="UP000199109">
    <property type="component" value="Unassembled WGS sequence"/>
</dbReference>
<evidence type="ECO:0000259" key="1">
    <source>
        <dbReference type="Pfam" id="PF11827"/>
    </source>
</evidence>
<protein>
    <recommendedName>
        <fullName evidence="1">DUF3347 domain-containing protein</fullName>
    </recommendedName>
</protein>
<name>A0A1G6YID0_9FLAO</name>
<reference evidence="2 3" key="1">
    <citation type="submission" date="2016-10" db="EMBL/GenBank/DDBJ databases">
        <authorList>
            <person name="de Groot N.N."/>
        </authorList>
    </citation>
    <scope>NUCLEOTIDE SEQUENCE [LARGE SCALE GENOMIC DNA]</scope>
    <source>
        <strain evidence="2 3">DSM 23421</strain>
    </source>
</reference>
<dbReference type="STRING" id="641691.SAMN05421636_102268"/>
<keyword evidence="3" id="KW-1185">Reference proteome</keyword>
<accession>A0A1G6YID0</accession>
<dbReference type="RefSeq" id="WP_091866097.1">
    <property type="nucleotide sequence ID" value="NZ_FNAO01000002.1"/>
</dbReference>
<dbReference type="EMBL" id="FNAO01000002">
    <property type="protein sequence ID" value="SDD90062.1"/>
    <property type="molecule type" value="Genomic_DNA"/>
</dbReference>
<dbReference type="InterPro" id="IPR021782">
    <property type="entry name" value="DUF3347"/>
</dbReference>
<proteinExistence type="predicted"/>